<dbReference type="SUPFAM" id="SSF51445">
    <property type="entry name" value="(Trans)glycosidases"/>
    <property type="match status" value="1"/>
</dbReference>
<dbReference type="PANTHER" id="PTHR10353:SF36">
    <property type="entry name" value="LP05116P"/>
    <property type="match status" value="1"/>
</dbReference>
<dbReference type="GO" id="GO:0008422">
    <property type="term" value="F:beta-glucosidase activity"/>
    <property type="evidence" value="ECO:0007669"/>
    <property type="project" value="TreeGrafter"/>
</dbReference>
<dbReference type="Proteomes" id="UP000232230">
    <property type="component" value="Chromosome"/>
</dbReference>
<dbReference type="PRINTS" id="PR00131">
    <property type="entry name" value="GLHYDRLASE1"/>
</dbReference>
<dbReference type="PANTHER" id="PTHR10353">
    <property type="entry name" value="GLYCOSYL HYDROLASE"/>
    <property type="match status" value="1"/>
</dbReference>
<evidence type="ECO:0000256" key="1">
    <source>
        <dbReference type="ARBA" id="ARBA00010838"/>
    </source>
</evidence>
<name>A0A2K8NYL9_9MOLU</name>
<gene>
    <name evidence="5" type="primary">bglC</name>
    <name evidence="5" type="ORF">ESOMN_v1c05380</name>
</gene>
<dbReference type="Pfam" id="PF00232">
    <property type="entry name" value="Glyco_hydro_1"/>
    <property type="match status" value="1"/>
</dbReference>
<protein>
    <submittedName>
        <fullName evidence="5">Aryl-phospho-beta-d-glucosidase</fullName>
    </submittedName>
</protein>
<comment type="similarity">
    <text evidence="1 4">Belongs to the glycosyl hydrolase 1 family.</text>
</comment>
<accession>A0A2K8NYL9</accession>
<evidence type="ECO:0000256" key="4">
    <source>
        <dbReference type="RuleBase" id="RU003690"/>
    </source>
</evidence>
<proteinExistence type="inferred from homology"/>
<dbReference type="GO" id="GO:0016052">
    <property type="term" value="P:carbohydrate catabolic process"/>
    <property type="evidence" value="ECO:0007669"/>
    <property type="project" value="TreeGrafter"/>
</dbReference>
<keyword evidence="6" id="KW-1185">Reference proteome</keyword>
<evidence type="ECO:0000256" key="2">
    <source>
        <dbReference type="ARBA" id="ARBA00022801"/>
    </source>
</evidence>
<dbReference type="InterPro" id="IPR017853">
    <property type="entry name" value="GH"/>
</dbReference>
<dbReference type="Gene3D" id="3.20.20.80">
    <property type="entry name" value="Glycosidases"/>
    <property type="match status" value="1"/>
</dbReference>
<dbReference type="GO" id="GO:0005829">
    <property type="term" value="C:cytosol"/>
    <property type="evidence" value="ECO:0007669"/>
    <property type="project" value="TreeGrafter"/>
</dbReference>
<dbReference type="KEGG" id="esx:ESOMN_v1c05380"/>
<dbReference type="RefSeq" id="WP_024863440.1">
    <property type="nucleotide sequence ID" value="NZ_CP024965.1"/>
</dbReference>
<evidence type="ECO:0000313" key="5">
    <source>
        <dbReference type="EMBL" id="ATZ18920.1"/>
    </source>
</evidence>
<dbReference type="AlphaFoldDB" id="A0A2K8NYL9"/>
<keyword evidence="2" id="KW-0378">Hydrolase</keyword>
<evidence type="ECO:0000256" key="3">
    <source>
        <dbReference type="ARBA" id="ARBA00023295"/>
    </source>
</evidence>
<reference evidence="5 6" key="1">
    <citation type="submission" date="2017-11" db="EMBL/GenBank/DDBJ databases">
        <title>Genome sequence of Entomoplasma somnilux PYAN-1 (ATCC 49194).</title>
        <authorList>
            <person name="Lo W.-S."/>
            <person name="Gasparich G.E."/>
            <person name="Kuo C.-H."/>
        </authorList>
    </citation>
    <scope>NUCLEOTIDE SEQUENCE [LARGE SCALE GENOMIC DNA]</scope>
    <source>
        <strain evidence="5 6">PYAN-1</strain>
    </source>
</reference>
<organism evidence="5 6">
    <name type="scientific">Williamsoniiplasma somnilux</name>
    <dbReference type="NCBI Taxonomy" id="215578"/>
    <lineage>
        <taxon>Bacteria</taxon>
        <taxon>Bacillati</taxon>
        <taxon>Mycoplasmatota</taxon>
        <taxon>Mollicutes</taxon>
        <taxon>Entomoplasmatales</taxon>
        <taxon>Williamsoniiplasma</taxon>
    </lineage>
</organism>
<dbReference type="EMBL" id="CP024965">
    <property type="protein sequence ID" value="ATZ18920.1"/>
    <property type="molecule type" value="Genomic_DNA"/>
</dbReference>
<dbReference type="InterPro" id="IPR001360">
    <property type="entry name" value="Glyco_hydro_1"/>
</dbReference>
<evidence type="ECO:0000313" key="6">
    <source>
        <dbReference type="Proteomes" id="UP000232230"/>
    </source>
</evidence>
<sequence length="499" mass="58997">MKNKQNFIWSTSTCAFQIEGGRNEGGRTDSIWDEFTKRNFYIPPIGVPGREINSIEQAADFYHKYETDSLIMKNANLNGFIYNLDWNRIFPKNYQEINPEGIKWTENFFKKMIENEIRPIPILFHWDTPLWAQIQGGWENSEILIWWRQYVKTMFKFLGKYTDIWYVNDENSTFTLAGYLDIYLPPARNDKTAFVKAIHNLNLSGAIAKEEFELAKEKGYISKDSILGIVHDWNPPIPYDKTDKNDLKAIEIYNQWFLHFWLDPNMKGKYPEIFFRWIKENNIDFKISKKDLDFLKKNTLDFIGWNYYRPCYISGVHKNISEELLNRPTEQFFTKDFKIVYPIKDVLYTDWKWIIDSSRLVSGSLEMKNIYGDIPLMIVENGLGAFDDKTGDLIKDFKRIEYLKQHIEAVLEAKRIGVNFIGYSLWTYCDIYSPSGGYRKDYGLVSVDFNSSNKTRKPKLSYSWYKQVATSNGKDTSIDLNKLEKDLKNELKNWSIYMK</sequence>
<keyword evidence="3" id="KW-0326">Glycosidase</keyword>